<evidence type="ECO:0000256" key="7">
    <source>
        <dbReference type="ARBA" id="ARBA00022927"/>
    </source>
</evidence>
<evidence type="ECO:0000313" key="17">
    <source>
        <dbReference type="Proteomes" id="UP001141327"/>
    </source>
</evidence>
<gene>
    <name evidence="16" type="ORF">PAPYR_937</name>
</gene>
<keyword evidence="8 13" id="KW-1133">Transmembrane helix</keyword>
<evidence type="ECO:0000313" key="16">
    <source>
        <dbReference type="EMBL" id="KAJ4462326.1"/>
    </source>
</evidence>
<evidence type="ECO:0000259" key="14">
    <source>
        <dbReference type="PROSITE" id="PS50859"/>
    </source>
</evidence>
<keyword evidence="4" id="KW-0813">Transport</keyword>
<comment type="subcellular location">
    <subcellularLocation>
        <location evidence="1">Endoplasmic reticulum membrane</location>
        <topology evidence="1">Single-pass type IV membrane protein</topology>
    </subcellularLocation>
    <subcellularLocation>
        <location evidence="2">Golgi apparatus membrane</location>
    </subcellularLocation>
</comment>
<dbReference type="PROSITE" id="PS50859">
    <property type="entry name" value="LONGIN"/>
    <property type="match status" value="1"/>
</dbReference>
<evidence type="ECO:0000256" key="9">
    <source>
        <dbReference type="ARBA" id="ARBA00023034"/>
    </source>
</evidence>
<dbReference type="InterPro" id="IPR044565">
    <property type="entry name" value="Sec22"/>
</dbReference>
<protein>
    <submittedName>
        <fullName evidence="16">25.3 kDa vesicle transport protein</fullName>
    </submittedName>
</protein>
<evidence type="ECO:0000256" key="8">
    <source>
        <dbReference type="ARBA" id="ARBA00022989"/>
    </source>
</evidence>
<feature type="transmembrane region" description="Helical" evidence="13">
    <location>
        <begin position="194"/>
        <end position="212"/>
    </location>
</feature>
<dbReference type="Pfam" id="PF00957">
    <property type="entry name" value="Synaptobrevin"/>
    <property type="match status" value="1"/>
</dbReference>
<dbReference type="SMART" id="SM01270">
    <property type="entry name" value="Longin"/>
    <property type="match status" value="1"/>
</dbReference>
<feature type="domain" description="V-SNARE coiled-coil homology" evidence="15">
    <location>
        <begin position="132"/>
        <end position="192"/>
    </location>
</feature>
<evidence type="ECO:0000256" key="11">
    <source>
        <dbReference type="ARBA" id="ARBA00023136"/>
    </source>
</evidence>
<evidence type="ECO:0000256" key="1">
    <source>
        <dbReference type="ARBA" id="ARBA00004163"/>
    </source>
</evidence>
<dbReference type="SUPFAM" id="SSF64356">
    <property type="entry name" value="SNARE-like"/>
    <property type="match status" value="1"/>
</dbReference>
<dbReference type="SUPFAM" id="SSF58038">
    <property type="entry name" value="SNARE fusion complex"/>
    <property type="match status" value="1"/>
</dbReference>
<dbReference type="EMBL" id="JAPMOS010000003">
    <property type="protein sequence ID" value="KAJ4462326.1"/>
    <property type="molecule type" value="Genomic_DNA"/>
</dbReference>
<proteinExistence type="inferred from homology"/>
<feature type="domain" description="Longin" evidence="14">
    <location>
        <begin position="7"/>
        <end position="118"/>
    </location>
</feature>
<accession>A0ABQ8UT58</accession>
<dbReference type="InterPro" id="IPR011012">
    <property type="entry name" value="Longin-like_dom_sf"/>
</dbReference>
<evidence type="ECO:0000256" key="13">
    <source>
        <dbReference type="SAM" id="Phobius"/>
    </source>
</evidence>
<name>A0ABQ8UT58_9EUKA</name>
<keyword evidence="9" id="KW-0333">Golgi apparatus</keyword>
<evidence type="ECO:0000256" key="3">
    <source>
        <dbReference type="ARBA" id="ARBA00008025"/>
    </source>
</evidence>
<comment type="similarity">
    <text evidence="3">Belongs to the synaptobrevin family.</text>
</comment>
<reference evidence="16" key="1">
    <citation type="journal article" date="2022" name="bioRxiv">
        <title>Genomics of Preaxostyla Flagellates Illuminates Evolutionary Transitions and the Path Towards Mitochondrial Loss.</title>
        <authorList>
            <person name="Novak L.V.F."/>
            <person name="Treitli S.C."/>
            <person name="Pyrih J."/>
            <person name="Halakuc P."/>
            <person name="Pipaliya S.V."/>
            <person name="Vacek V."/>
            <person name="Brzon O."/>
            <person name="Soukal P."/>
            <person name="Eme L."/>
            <person name="Dacks J.B."/>
            <person name="Karnkowska A."/>
            <person name="Elias M."/>
            <person name="Hampl V."/>
        </authorList>
    </citation>
    <scope>NUCLEOTIDE SEQUENCE</scope>
    <source>
        <strain evidence="16">RCP-MX</strain>
    </source>
</reference>
<keyword evidence="7" id="KW-0653">Protein transport</keyword>
<dbReference type="PROSITE" id="PS50892">
    <property type="entry name" value="V_SNARE"/>
    <property type="match status" value="1"/>
</dbReference>
<keyword evidence="5 13" id="KW-0812">Transmembrane</keyword>
<evidence type="ECO:0000256" key="4">
    <source>
        <dbReference type="ARBA" id="ARBA00022448"/>
    </source>
</evidence>
<dbReference type="CDD" id="cd14824">
    <property type="entry name" value="Longin"/>
    <property type="match status" value="1"/>
</dbReference>
<evidence type="ECO:0000256" key="12">
    <source>
        <dbReference type="PROSITE-ProRule" id="PRU00290"/>
    </source>
</evidence>
<dbReference type="InterPro" id="IPR042855">
    <property type="entry name" value="V_SNARE_CC"/>
</dbReference>
<evidence type="ECO:0000256" key="6">
    <source>
        <dbReference type="ARBA" id="ARBA00022824"/>
    </source>
</evidence>
<sequence length="215" mass="24531">MSILTTLIARVSDGLVLAGSMVDEKGHDLMTCKNQAKRIFKQLGPSSPPSLSIEAGPYFFHYIVEHGVCYLMLCQRSFPRKLAFAYLQDLSKQFNLAHGKDVERAPRPYAFVAFDIQIQKTKRQYTDMRSQRLEQLDEDLQDVRSIMTKNITEVLGRGERLDTVQDLSSRLKEESTKFKVGATQLKNLASWNRFWPLAAVGAVVGGLLYIRFKYF</sequence>
<keyword evidence="10 12" id="KW-0175">Coiled coil</keyword>
<dbReference type="CDD" id="cd15866">
    <property type="entry name" value="R-SNARE_SEC22"/>
    <property type="match status" value="1"/>
</dbReference>
<evidence type="ECO:0000259" key="15">
    <source>
        <dbReference type="PROSITE" id="PS50892"/>
    </source>
</evidence>
<evidence type="ECO:0000256" key="10">
    <source>
        <dbReference type="ARBA" id="ARBA00023054"/>
    </source>
</evidence>
<dbReference type="Gene3D" id="1.20.5.110">
    <property type="match status" value="1"/>
</dbReference>
<comment type="caution">
    <text evidence="16">The sequence shown here is derived from an EMBL/GenBank/DDBJ whole genome shotgun (WGS) entry which is preliminary data.</text>
</comment>
<organism evidence="16 17">
    <name type="scientific">Paratrimastix pyriformis</name>
    <dbReference type="NCBI Taxonomy" id="342808"/>
    <lineage>
        <taxon>Eukaryota</taxon>
        <taxon>Metamonada</taxon>
        <taxon>Preaxostyla</taxon>
        <taxon>Paratrimastigidae</taxon>
        <taxon>Paratrimastix</taxon>
    </lineage>
</organism>
<evidence type="ECO:0000256" key="2">
    <source>
        <dbReference type="ARBA" id="ARBA00004394"/>
    </source>
</evidence>
<dbReference type="Gene3D" id="3.30.450.50">
    <property type="entry name" value="Longin domain"/>
    <property type="match status" value="1"/>
</dbReference>
<evidence type="ECO:0000256" key="5">
    <source>
        <dbReference type="ARBA" id="ARBA00022692"/>
    </source>
</evidence>
<keyword evidence="17" id="KW-1185">Reference proteome</keyword>
<keyword evidence="11 13" id="KW-0472">Membrane</keyword>
<dbReference type="InterPro" id="IPR010908">
    <property type="entry name" value="Longin_dom"/>
</dbReference>
<dbReference type="Proteomes" id="UP001141327">
    <property type="component" value="Unassembled WGS sequence"/>
</dbReference>
<dbReference type="PANTHER" id="PTHR45837">
    <property type="entry name" value="VESICLE-TRAFFICKING PROTEIN SEC22B"/>
    <property type="match status" value="1"/>
</dbReference>
<keyword evidence="6" id="KW-0256">Endoplasmic reticulum</keyword>
<dbReference type="Pfam" id="PF13774">
    <property type="entry name" value="Longin"/>
    <property type="match status" value="1"/>
</dbReference>